<name>A0A4R1XQA0_ACICA</name>
<comment type="caution">
    <text evidence="2">The sequence shown here is derived from an EMBL/GenBank/DDBJ whole genome shotgun (WGS) entry which is preliminary data.</text>
</comment>
<organism evidence="2 3">
    <name type="scientific">Acinetobacter calcoaceticus</name>
    <dbReference type="NCBI Taxonomy" id="471"/>
    <lineage>
        <taxon>Bacteria</taxon>
        <taxon>Pseudomonadati</taxon>
        <taxon>Pseudomonadota</taxon>
        <taxon>Gammaproteobacteria</taxon>
        <taxon>Moraxellales</taxon>
        <taxon>Moraxellaceae</taxon>
        <taxon>Acinetobacter</taxon>
        <taxon>Acinetobacter calcoaceticus/baumannii complex</taxon>
    </lineage>
</organism>
<evidence type="ECO:0000313" key="2">
    <source>
        <dbReference type="EMBL" id="TCM61813.1"/>
    </source>
</evidence>
<feature type="signal peptide" evidence="1">
    <location>
        <begin position="1"/>
        <end position="23"/>
    </location>
</feature>
<feature type="chain" id="PRO_5020964463" description="Lipoprotein" evidence="1">
    <location>
        <begin position="24"/>
        <end position="333"/>
    </location>
</feature>
<evidence type="ECO:0000256" key="1">
    <source>
        <dbReference type="SAM" id="SignalP"/>
    </source>
</evidence>
<evidence type="ECO:0000313" key="3">
    <source>
        <dbReference type="Proteomes" id="UP000294963"/>
    </source>
</evidence>
<gene>
    <name evidence="2" type="ORF">EC844_12731</name>
</gene>
<dbReference type="EMBL" id="SLVJ01000027">
    <property type="protein sequence ID" value="TCM61813.1"/>
    <property type="molecule type" value="Genomic_DNA"/>
</dbReference>
<keyword evidence="1" id="KW-0732">Signal</keyword>
<evidence type="ECO:0008006" key="4">
    <source>
        <dbReference type="Google" id="ProtNLM"/>
    </source>
</evidence>
<dbReference type="AlphaFoldDB" id="A0A4R1XQA0"/>
<proteinExistence type="predicted"/>
<keyword evidence="3" id="KW-1185">Reference proteome</keyword>
<sequence length="333" mass="36934">MLRQVFNTVIVTGFIFFNSHAFANNEDLTSSLSDGQPTNAVNTTASTMSGVVEVDPAIEQVQARFLPIWGNEARAKGYDLPKTFGISYNYMNLKQDIVVDGIGFIMPKNPDTAKALVVTPGHTNQESESHMLKLDAWVFPFMNVYGLYGKTKGSSTTILEGVDFIGMPLPIQGMPFELEFEGQSFGAGVNFAAGYKKAFGTLDINYTRSDLDVLDGSIKALMITPRIGYNLELPELIEGQGNSKLQLWTGAMYQDVTQHFRGNVNDLNLPPMLKMLLSALDDPGMKFDVNQHLAHKWNPLVGARYEVTPNFNLTTEVGFNNRKSYLISGEFRF</sequence>
<accession>A0A4R1XQA0</accession>
<protein>
    <recommendedName>
        <fullName evidence="4">Lipoprotein</fullName>
    </recommendedName>
</protein>
<dbReference type="OrthoDB" id="7593840at2"/>
<reference evidence="2 3" key="1">
    <citation type="submission" date="2019-03" db="EMBL/GenBank/DDBJ databases">
        <title>Genomic analyses of the natural microbiome of Caenorhabditis elegans.</title>
        <authorList>
            <person name="Samuel B."/>
        </authorList>
    </citation>
    <scope>NUCLEOTIDE SEQUENCE [LARGE SCALE GENOMIC DNA]</scope>
    <source>
        <strain evidence="2 3">JUb89</strain>
    </source>
</reference>
<dbReference type="Proteomes" id="UP000294963">
    <property type="component" value="Unassembled WGS sequence"/>
</dbReference>